<name>A0A8H5D8V8_9AGAR</name>
<dbReference type="SMART" id="SM00387">
    <property type="entry name" value="HATPase_c"/>
    <property type="match status" value="1"/>
</dbReference>
<dbReference type="InterPro" id="IPR004358">
    <property type="entry name" value="Sig_transdc_His_kin-like_C"/>
</dbReference>
<dbReference type="Gene3D" id="1.10.510.10">
    <property type="entry name" value="Transferase(Phosphotransferase) domain 1"/>
    <property type="match status" value="1"/>
</dbReference>
<dbReference type="InterPro" id="IPR011009">
    <property type="entry name" value="Kinase-like_dom_sf"/>
</dbReference>
<dbReference type="Gene3D" id="1.10.287.130">
    <property type="match status" value="1"/>
</dbReference>
<dbReference type="InterPro" id="IPR011006">
    <property type="entry name" value="CheY-like_superfamily"/>
</dbReference>
<feature type="compositionally biased region" description="Polar residues" evidence="6">
    <location>
        <begin position="461"/>
        <end position="493"/>
    </location>
</feature>
<evidence type="ECO:0000259" key="8">
    <source>
        <dbReference type="PROSITE" id="PS50109"/>
    </source>
</evidence>
<evidence type="ECO:0000259" key="9">
    <source>
        <dbReference type="PROSITE" id="PS50110"/>
    </source>
</evidence>
<dbReference type="InterPro" id="IPR027417">
    <property type="entry name" value="P-loop_NTPase"/>
</dbReference>
<dbReference type="InterPro" id="IPR005467">
    <property type="entry name" value="His_kinase_dom"/>
</dbReference>
<dbReference type="SUPFAM" id="SSF47384">
    <property type="entry name" value="Homodimeric domain of signal transducing histidine kinase"/>
    <property type="match status" value="1"/>
</dbReference>
<dbReference type="GO" id="GO:0005524">
    <property type="term" value="F:ATP binding"/>
    <property type="evidence" value="ECO:0007669"/>
    <property type="project" value="InterPro"/>
</dbReference>
<dbReference type="FunFam" id="3.30.565.10:FF:000010">
    <property type="entry name" value="Sensor histidine kinase RcsC"/>
    <property type="match status" value="1"/>
</dbReference>
<dbReference type="PANTHER" id="PTHR45339:SF1">
    <property type="entry name" value="HYBRID SIGNAL TRANSDUCTION HISTIDINE KINASE J"/>
    <property type="match status" value="1"/>
</dbReference>
<keyword evidence="1" id="KW-0597">Phosphoprotein</keyword>
<dbReference type="InterPro" id="IPR003018">
    <property type="entry name" value="GAF"/>
</dbReference>
<dbReference type="Pfam" id="PF00069">
    <property type="entry name" value="Pkinase"/>
    <property type="match status" value="1"/>
</dbReference>
<dbReference type="Proteomes" id="UP000559027">
    <property type="component" value="Unassembled WGS sequence"/>
</dbReference>
<feature type="domain" description="Protein kinase" evidence="7">
    <location>
        <begin position="36"/>
        <end position="388"/>
    </location>
</feature>
<proteinExistence type="predicted"/>
<dbReference type="Gene3D" id="3.30.450.40">
    <property type="match status" value="1"/>
</dbReference>
<evidence type="ECO:0008006" key="12">
    <source>
        <dbReference type="Google" id="ProtNLM"/>
    </source>
</evidence>
<dbReference type="SUPFAM" id="SSF52540">
    <property type="entry name" value="P-loop containing nucleoside triphosphate hydrolases"/>
    <property type="match status" value="1"/>
</dbReference>
<dbReference type="SUPFAM" id="SSF56112">
    <property type="entry name" value="Protein kinase-like (PK-like)"/>
    <property type="match status" value="1"/>
</dbReference>
<feature type="region of interest" description="Disordered" evidence="6">
    <location>
        <begin position="461"/>
        <end position="495"/>
    </location>
</feature>
<evidence type="ECO:0000256" key="5">
    <source>
        <dbReference type="PROSITE-ProRule" id="PRU00169"/>
    </source>
</evidence>
<comment type="caution">
    <text evidence="10">The sequence shown here is derived from an EMBL/GenBank/DDBJ whole genome shotgun (WGS) entry which is preliminary data.</text>
</comment>
<dbReference type="PRINTS" id="PR00344">
    <property type="entry name" value="BCTRLSENSOR"/>
</dbReference>
<dbReference type="PROSITE" id="PS50011">
    <property type="entry name" value="PROTEIN_KINASE_DOM"/>
    <property type="match status" value="1"/>
</dbReference>
<dbReference type="InterPro" id="IPR036890">
    <property type="entry name" value="HATPase_C_sf"/>
</dbReference>
<dbReference type="InterPro" id="IPR003661">
    <property type="entry name" value="HisK_dim/P_dom"/>
</dbReference>
<sequence length="2383" mass="265372">MSRVLHLRVARPKCISDPEQARLPCLLSNFVYSTLVRMRRKLGQPTFPNIYFKDNVLSIPGYTFEKAVPWHDTGGMTTLAEGNSLKDGSNVLAKIAPAQSNGSMCLEREAHVLGKLAGIPDGNNTSLRMLDYLKIPHEHGDCVVLLVAHPGPNLLGWYLPAHKVNDLLLVESVRTRSMQPLGDVVMGGEQGAENNVDVEQDDMAGYDIMDLASFLEFAIQATRCLEVLHKEGIIHREVRGNAFHLNSHSGSVRLVHFGNRAISLESFGSPSSLVLQTYEESQKLRVKEALCYLAPEQTGSIETMTQDHRTDLYSLGILFWTLLVGHGQMPFEGGPLELLHAIVQKRPMPVHEVRRDVPQVLANIVDKLLAKSPDMRYQSAHGLNADLLECQRRLLATILSPGDQQHELIPLFDIAFQDRFMEFTIPIALFGRDKELDIIRNVIRNVSTSFSRHFSSTSLQTKAFKNSHDTGTSTYDDNSDSMSSRSELTNNATAIDDTSPKTLSLLSNSSALDSRLSLSGAPVSGGELRRAALRSKVRVSKTQVVLVTGPPGIGKSSMILANQAKWRSHGLWGQAKFQNVDAAPFAALLGCLSSVLRQLMVFHTDLQRFVDNLKERLGPQIHNVPLLYQGAPELRDVLSDSAVPSVLPKEHLASRELRARFQSLVEHVFIVIAETRLFALFLDDLHEADQSTLDLVSTLVNSRSRMLIFITLRSDKTEIVERVHRMFSPKSRPTWINVEPLSFLAISTLISKTLHRTKEECIPLSSFVTAASSGNAFSVRNILMTLQRQRHITFDWDKNHWVYDMKAVEESMISQKVSDSTGLTFLRQHLRELPVEARKYLTWAIFFGETFKVTEVALMMDWEDRGGSSSEDESDIKWDLHKVVSHFREAGASVTHSSIRGLQLALSEGWLVQRARDMCSFTHDRYRQATLIEAETLPPETIAKMSFRIILMMLHENPIDVYRVAEHAKRCLPLLHEYAHRDELLDILIDAGESAWARGAHELAIQSFLSARALFRRNPWIEDPLRVFSVLHRLASLFQWKGDLEASDKIVAECLEHVNKVEDRCAVLRTRSRNCWLRGCFQEAFNDTLLALKILGVDLNPAPTRQETDTMFELIKNEILSIGFDEILTIPRSNDPKTELAVALLNDAGMCINAYWSPNPLTLIDMIGLTCIQLALRYGMSSGTASGFFWALPAAAEQRGLYRFAADLGKLALQVADKYGSMATKCRAQVLFCGLIAGFDQAHLSSNLERLREAVRYGDTAGDRLYTSFASIHSICIRLYICEHLSDLLVSAEEVAADVDLWLPQRESSILATGALNCIRIYGGYNKSHTLATLFDIDGFVEKEFVDQIHETSGNVALAMNWYNSFKLASYFCVGYIEEAAQLGFSLYQTRGVHPKHIRYALFFHSLALIACIRRGVPMQFRARYLKQVQANQVYLKRWVSPSPVNTSAWVALVNAELSSLLGSPNAFRLYDLAITLATEGGWLLEEGWGLFLQGSHYLRCGIVGLGQELQRRGITCQGQWGARGIVNYMTSIVGTKLQQSLKKSPFTSDVGIQTEVPLGEIVGVSEIVKCKVELRGDTEPSLSASDLASILKWSTDISSDINLSSALQRLTEIATGENSLEGSVLLALELIAHLRDFWFSEHLRHPKSIRTINDPLQKAIIQHGSSPILSTSYSPLTPAAPAINSKETIHYDDASSDSRFSSEAGQTAYKSVLCLPIFSNRGQTFGAVYFASKYPFSKNTVTMLTLLCQQASISIANALLFRSVQAGTRENLKMIAAQRKSLEDARRSREDALKATKIKSNFLASMSHELRTPFSSFYGLLDLLSGTELNPGQSEIVQTAKQSCELLLKIIDSILDYSKLEASAVKLEPSGFLVENIIADCMELLLPMAAEKLDLSFNIEPSVPEWVYADYARIRQVLMNLIGNAVKFTSTGYVRVNCSAEQFEQDMDSTDKPTLLKFDIFDTGIGLSASDVELLFVPFQQADNSSTRRFGGTGLGLSISRQLVKLMGGAIGVYSELNVGSQFWFNIPVKLYSSDETRKPLVPDFIQARVEVQQLKLNLQRARYLEVLVFSPSEATVRFLETMLNEFHVQTTMDRFELQGKIQEYATSGIPLDFIILDDQTEGAAESVARKLDDVVFTDTKVIHLYTPTISRTGQLVFSANDKHPRIFKLTKPPRKSRVLQVLAQLKNLPDKLTTNHVSDLTKAADAISSAQRTLYGNVLIAEDNPIAQNLLVKQLERYDLKVTATSNGEEAISGGCLILNTSPILAAEPLLEEWEKHGPGYFSLALFDHRKPVHDKFSPLLSLSVDMPVCDGVEAAKRLRLLESKRKAPILLPVVALSADCQEATKQLCLSAGMNAFFSKPLKKNDLLSVLSMFGQGTGTS</sequence>
<dbReference type="SUPFAM" id="SSF52172">
    <property type="entry name" value="CheY-like"/>
    <property type="match status" value="1"/>
</dbReference>
<dbReference type="Pfam" id="PF02518">
    <property type="entry name" value="HATPase_c"/>
    <property type="match status" value="1"/>
</dbReference>
<evidence type="ECO:0000259" key="7">
    <source>
        <dbReference type="PROSITE" id="PS50011"/>
    </source>
</evidence>
<dbReference type="InterPro" id="IPR001789">
    <property type="entry name" value="Sig_transdc_resp-reg_receiver"/>
</dbReference>
<dbReference type="SUPFAM" id="SSF55874">
    <property type="entry name" value="ATPase domain of HSP90 chaperone/DNA topoisomerase II/histidine kinase"/>
    <property type="match status" value="1"/>
</dbReference>
<dbReference type="OrthoDB" id="60033at2759"/>
<comment type="caution">
    <text evidence="5">Lacks conserved residue(s) required for the propagation of feature annotation.</text>
</comment>
<dbReference type="CDD" id="cd00082">
    <property type="entry name" value="HisKA"/>
    <property type="match status" value="1"/>
</dbReference>
<dbReference type="InterPro" id="IPR041664">
    <property type="entry name" value="AAA_16"/>
</dbReference>
<dbReference type="InterPro" id="IPR003594">
    <property type="entry name" value="HATPase_dom"/>
</dbReference>
<organism evidence="10 11">
    <name type="scientific">Leucocoprinus leucothites</name>
    <dbReference type="NCBI Taxonomy" id="201217"/>
    <lineage>
        <taxon>Eukaryota</taxon>
        <taxon>Fungi</taxon>
        <taxon>Dikarya</taxon>
        <taxon>Basidiomycota</taxon>
        <taxon>Agaricomycotina</taxon>
        <taxon>Agaricomycetes</taxon>
        <taxon>Agaricomycetidae</taxon>
        <taxon>Agaricales</taxon>
        <taxon>Agaricineae</taxon>
        <taxon>Agaricaceae</taxon>
        <taxon>Leucocoprinus</taxon>
    </lineage>
</organism>
<dbReference type="InterPro" id="IPR000719">
    <property type="entry name" value="Prot_kinase_dom"/>
</dbReference>
<evidence type="ECO:0000313" key="10">
    <source>
        <dbReference type="EMBL" id="KAF5355680.1"/>
    </source>
</evidence>
<keyword evidence="4" id="KW-0902">Two-component regulatory system</keyword>
<dbReference type="SUPFAM" id="SSF55781">
    <property type="entry name" value="GAF domain-like"/>
    <property type="match status" value="1"/>
</dbReference>
<dbReference type="SMART" id="SM00065">
    <property type="entry name" value="GAF"/>
    <property type="match status" value="1"/>
</dbReference>
<evidence type="ECO:0000313" key="11">
    <source>
        <dbReference type="Proteomes" id="UP000559027"/>
    </source>
</evidence>
<dbReference type="SMART" id="SM00448">
    <property type="entry name" value="REC"/>
    <property type="match status" value="1"/>
</dbReference>
<dbReference type="SMART" id="SM00388">
    <property type="entry name" value="HisKA"/>
    <property type="match status" value="1"/>
</dbReference>
<dbReference type="Pfam" id="PF13185">
    <property type="entry name" value="GAF_2"/>
    <property type="match status" value="1"/>
</dbReference>
<dbReference type="Pfam" id="PF13191">
    <property type="entry name" value="AAA_16"/>
    <property type="match status" value="1"/>
</dbReference>
<feature type="domain" description="Histidine kinase" evidence="8">
    <location>
        <begin position="1806"/>
        <end position="2032"/>
    </location>
</feature>
<accession>A0A8H5D8V8</accession>
<dbReference type="InterPro" id="IPR029016">
    <property type="entry name" value="GAF-like_dom_sf"/>
</dbReference>
<evidence type="ECO:0000256" key="4">
    <source>
        <dbReference type="ARBA" id="ARBA00023012"/>
    </source>
</evidence>
<dbReference type="PANTHER" id="PTHR45339">
    <property type="entry name" value="HYBRID SIGNAL TRANSDUCTION HISTIDINE KINASE J"/>
    <property type="match status" value="1"/>
</dbReference>
<dbReference type="InterPro" id="IPR036097">
    <property type="entry name" value="HisK_dim/P_sf"/>
</dbReference>
<protein>
    <recommendedName>
        <fullName evidence="12">Histidine kinase</fullName>
    </recommendedName>
</protein>
<dbReference type="PROSITE" id="PS50110">
    <property type="entry name" value="RESPONSE_REGULATORY"/>
    <property type="match status" value="1"/>
</dbReference>
<gene>
    <name evidence="10" type="ORF">D9756_004007</name>
</gene>
<keyword evidence="2" id="KW-0808">Transferase</keyword>
<keyword evidence="11" id="KW-1185">Reference proteome</keyword>
<dbReference type="GO" id="GO:0000155">
    <property type="term" value="F:phosphorelay sensor kinase activity"/>
    <property type="evidence" value="ECO:0007669"/>
    <property type="project" value="InterPro"/>
</dbReference>
<reference evidence="10 11" key="1">
    <citation type="journal article" date="2020" name="ISME J.">
        <title>Uncovering the hidden diversity of litter-decomposition mechanisms in mushroom-forming fungi.</title>
        <authorList>
            <person name="Floudas D."/>
            <person name="Bentzer J."/>
            <person name="Ahren D."/>
            <person name="Johansson T."/>
            <person name="Persson P."/>
            <person name="Tunlid A."/>
        </authorList>
    </citation>
    <scope>NUCLEOTIDE SEQUENCE [LARGE SCALE GENOMIC DNA]</scope>
    <source>
        <strain evidence="10 11">CBS 146.42</strain>
    </source>
</reference>
<feature type="domain" description="Response regulatory" evidence="9">
    <location>
        <begin position="2219"/>
        <end position="2377"/>
    </location>
</feature>
<keyword evidence="3" id="KW-0418">Kinase</keyword>
<evidence type="ECO:0000256" key="3">
    <source>
        <dbReference type="ARBA" id="ARBA00022777"/>
    </source>
</evidence>
<dbReference type="CDD" id="cd16922">
    <property type="entry name" value="HATPase_EvgS-ArcB-TorS-like"/>
    <property type="match status" value="1"/>
</dbReference>
<evidence type="ECO:0000256" key="6">
    <source>
        <dbReference type="SAM" id="MobiDB-lite"/>
    </source>
</evidence>
<dbReference type="PROSITE" id="PS50109">
    <property type="entry name" value="HIS_KIN"/>
    <property type="match status" value="1"/>
</dbReference>
<dbReference type="SMART" id="SM00220">
    <property type="entry name" value="S_TKc"/>
    <property type="match status" value="1"/>
</dbReference>
<dbReference type="Gene3D" id="3.30.565.10">
    <property type="entry name" value="Histidine kinase-like ATPase, C-terminal domain"/>
    <property type="match status" value="1"/>
</dbReference>
<evidence type="ECO:0000256" key="1">
    <source>
        <dbReference type="ARBA" id="ARBA00022553"/>
    </source>
</evidence>
<dbReference type="EMBL" id="JAACJO010000007">
    <property type="protein sequence ID" value="KAF5355680.1"/>
    <property type="molecule type" value="Genomic_DNA"/>
</dbReference>
<dbReference type="CDD" id="cd17546">
    <property type="entry name" value="REC_hyHK_CKI1_RcsC-like"/>
    <property type="match status" value="1"/>
</dbReference>
<dbReference type="Gene3D" id="3.40.50.2300">
    <property type="match status" value="1"/>
</dbReference>
<dbReference type="Pfam" id="PF00512">
    <property type="entry name" value="HisKA"/>
    <property type="match status" value="1"/>
</dbReference>
<evidence type="ECO:0000256" key="2">
    <source>
        <dbReference type="ARBA" id="ARBA00022679"/>
    </source>
</evidence>